<organism evidence="1 2">
    <name type="scientific">Poecilia reticulata</name>
    <name type="common">Guppy</name>
    <name type="synonym">Acanthophacelus reticulatus</name>
    <dbReference type="NCBI Taxonomy" id="8081"/>
    <lineage>
        <taxon>Eukaryota</taxon>
        <taxon>Metazoa</taxon>
        <taxon>Chordata</taxon>
        <taxon>Craniata</taxon>
        <taxon>Vertebrata</taxon>
        <taxon>Euteleostomi</taxon>
        <taxon>Actinopterygii</taxon>
        <taxon>Neopterygii</taxon>
        <taxon>Teleostei</taxon>
        <taxon>Neoteleostei</taxon>
        <taxon>Acanthomorphata</taxon>
        <taxon>Ovalentaria</taxon>
        <taxon>Atherinomorphae</taxon>
        <taxon>Cyprinodontiformes</taxon>
        <taxon>Poeciliidae</taxon>
        <taxon>Poeciliinae</taxon>
        <taxon>Poecilia</taxon>
    </lineage>
</organism>
<reference evidence="1" key="3">
    <citation type="submission" date="2025-09" db="UniProtKB">
        <authorList>
            <consortium name="Ensembl"/>
        </authorList>
    </citation>
    <scope>IDENTIFICATION</scope>
    <source>
        <strain evidence="1">Guanapo</strain>
    </source>
</reference>
<accession>A0A3P9Q7T2</accession>
<dbReference type="GO" id="GO:0005737">
    <property type="term" value="C:cytoplasm"/>
    <property type="evidence" value="ECO:0007669"/>
    <property type="project" value="TreeGrafter"/>
</dbReference>
<dbReference type="Proteomes" id="UP000242638">
    <property type="component" value="Unassembled WGS sequence"/>
</dbReference>
<sequence length="800" mass="92544">MQVLWDMRKTLRCAALMGSPLERTKIAKEVVHLFTGGSKDDLNTVLLLINEEFILEHLQDSIMAEIEEQQIDVDIPVVILFICVRSDHAVLKTEHYREKEGVKDRGTSYVILKRTLSDTEKEELDTKKEELSRKYGAKASQFHGFNILHSNFSRDYIQEACAVLNTVGRKNKPLKTQLLSFLSLLNAYVPGAYLLESDCLDFLRHDNSLEGDISLVTRMQPFSHLIISFQHDKKYENRIRMAHPTIAKHCTELLAIAGVPRSDTARNFLTQFGLKEVSPCLLGFIKDLLTKREHKKDGSMEDSDLEKFSTLILHINEIEDKNQSASVLKVASTSKKFDKNSLFPQALARLCYGELEDYKEAEIWAKKAIKRDPKKSFIADTLGQLHKNHLRNKKLSLKPRQLLQLAQKANEAFEHEEELAEEEHMKSLTENEKSKVQWSLNIRGQFSFLQVCNILFDRLVIQNETWKDVLTKNVPMGSVLESLGDNKLFRFRDLIKNLRDKVEKKFVFLDTFLTYSQSVMKNDKSYVSKTAADCFQKYVGSSIPKDNDRLQQTFQKLKQKLAITSAGVLSCLDRTCTSDIEHIVKWWEEICQRNNFPTDAFVNFILAKIMLSNKNRAASSSDYKNDLKLRKPPSSVTQPEYHLLSLLLFWPTDDEDKPVSDLNQLIKDASHAYEREYKTMFRSRYLRPIFFLGPGKTVNRFVHRRVIEILWTKDALQESNTNWKNESIFRDSIVEERLLKVEGVVRNYRVYARFRDTEIEVDANRRDCLCRSGHVSFYIGFTIKGPVAFSQMVIEITSPF</sequence>
<dbReference type="GeneTree" id="ENSGT00390000013973"/>
<proteinExistence type="predicted"/>
<evidence type="ECO:0008006" key="3">
    <source>
        <dbReference type="Google" id="ProtNLM"/>
    </source>
</evidence>
<evidence type="ECO:0000313" key="1">
    <source>
        <dbReference type="Ensembl" id="ENSPREP00000030231.1"/>
    </source>
</evidence>
<reference evidence="1" key="2">
    <citation type="submission" date="2025-08" db="UniProtKB">
        <authorList>
            <consortium name="Ensembl"/>
        </authorList>
    </citation>
    <scope>IDENTIFICATION</scope>
    <source>
        <strain evidence="1">Guanapo</strain>
    </source>
</reference>
<dbReference type="PANTHER" id="PTHR16155">
    <property type="entry name" value="DED DOMAIN-CONTAINING PROTEIN"/>
    <property type="match status" value="1"/>
</dbReference>
<evidence type="ECO:0000313" key="2">
    <source>
        <dbReference type="Proteomes" id="UP000242638"/>
    </source>
</evidence>
<protein>
    <recommendedName>
        <fullName evidence="3">Sterile alpha motif domain-containing protein 9-like</fullName>
    </recommendedName>
</protein>
<dbReference type="AlphaFoldDB" id="A0A3P9Q7T2"/>
<dbReference type="STRING" id="8081.ENSPREP00000030231"/>
<reference evidence="2" key="1">
    <citation type="submission" date="2013-11" db="EMBL/GenBank/DDBJ databases">
        <title>The genomic landscape of the Guanapo guppy.</title>
        <authorList>
            <person name="Kuenstner A."/>
            <person name="Dreyer C."/>
        </authorList>
    </citation>
    <scope>NUCLEOTIDE SEQUENCE</scope>
    <source>
        <strain evidence="2">Guanapo</strain>
    </source>
</reference>
<dbReference type="PANTHER" id="PTHR16155:SF18">
    <property type="entry name" value="STERILE ALPHA MOTIF DOMAIN-CONTAINING PROTEIN 9-LIKE"/>
    <property type="match status" value="1"/>
</dbReference>
<dbReference type="OMA" id="CCTEQLA"/>
<dbReference type="Bgee" id="ENSPREG00000020479">
    <property type="expression patterns" value="Expressed in caudal fin"/>
</dbReference>
<dbReference type="Ensembl" id="ENSPRET00000030573.1">
    <property type="protein sequence ID" value="ENSPREP00000030231.1"/>
    <property type="gene ID" value="ENSPREG00000020479.1"/>
</dbReference>
<keyword evidence="2" id="KW-1185">Reference proteome</keyword>
<name>A0A3P9Q7T2_POERE</name>